<name>A0A0G4F880_VITBC</name>
<keyword evidence="3" id="KW-1185">Reference proteome</keyword>
<sequence length="375" mass="41693">MKANTTAGGEAEEKFDCGFAKLDEDQCTTKMNRCEREWREIITDPHSVQLAGILGANRIRINHHCLPRDLYAVNIVSKEAAGEQIEIPCEIPTSSVMVREAVYGDNCGTDKALVQTHEAFQACERAPGVCRYTVKGFTDRDYLSKKGCDTRNFYAIYSCEVSKETRLIYNKLGEMVERNKREQQELDKVKYSEADLRVYMLYTFKQNRDFTAFNDNEKRCFRCFMGLTDANAEGVGVTIDKVNEEIDRLTMPPVKLDCAQLREDTPQGKYDLFDWLKNSTQCLSQCKGPCQRNTDLIEFISNCTSAAGGAAAAAGGAAAGATPADAAATVAAEAAVAAVELTPLATIQEHTQLMQRVSQHHQEHQQEQQAGRQQA</sequence>
<evidence type="ECO:0000256" key="1">
    <source>
        <dbReference type="SAM" id="MobiDB-lite"/>
    </source>
</evidence>
<protein>
    <submittedName>
        <fullName evidence="2">Uncharacterized protein</fullName>
    </submittedName>
</protein>
<evidence type="ECO:0000313" key="3">
    <source>
        <dbReference type="Proteomes" id="UP000041254"/>
    </source>
</evidence>
<feature type="region of interest" description="Disordered" evidence="1">
    <location>
        <begin position="355"/>
        <end position="375"/>
    </location>
</feature>
<accession>A0A0G4F880</accession>
<dbReference type="VEuPathDB" id="CryptoDB:Vbra_14634"/>
<proteinExistence type="predicted"/>
<gene>
    <name evidence="2" type="ORF">Vbra_14634</name>
</gene>
<reference evidence="2 3" key="1">
    <citation type="submission" date="2014-11" db="EMBL/GenBank/DDBJ databases">
        <authorList>
            <person name="Zhu J."/>
            <person name="Qi W."/>
            <person name="Song R."/>
        </authorList>
    </citation>
    <scope>NUCLEOTIDE SEQUENCE [LARGE SCALE GENOMIC DNA]</scope>
</reference>
<dbReference type="InParanoid" id="A0A0G4F880"/>
<dbReference type="Proteomes" id="UP000041254">
    <property type="component" value="Unassembled WGS sequence"/>
</dbReference>
<dbReference type="EMBL" id="CDMY01000385">
    <property type="protein sequence ID" value="CEM08573.1"/>
    <property type="molecule type" value="Genomic_DNA"/>
</dbReference>
<evidence type="ECO:0000313" key="2">
    <source>
        <dbReference type="EMBL" id="CEM08573.1"/>
    </source>
</evidence>
<organism evidence="2 3">
    <name type="scientific">Vitrella brassicaformis (strain CCMP3155)</name>
    <dbReference type="NCBI Taxonomy" id="1169540"/>
    <lineage>
        <taxon>Eukaryota</taxon>
        <taxon>Sar</taxon>
        <taxon>Alveolata</taxon>
        <taxon>Colpodellida</taxon>
        <taxon>Vitrellaceae</taxon>
        <taxon>Vitrella</taxon>
    </lineage>
</organism>
<dbReference type="AlphaFoldDB" id="A0A0G4F880"/>